<gene>
    <name evidence="2" type="ORF">KRR39_21575</name>
</gene>
<sequence length="302" mass="33051">MNNDAKSTADMRPWRERRAVVAAQILREQVDVVGLQEANQSTIYGSSLDYGTTQYGDLRGAVNAAGAHYAVTNEASYNCARENSNQACVPAYRGASNSTRILYNTDTLDLLAQGSLRYAAQSAGHIDRYLAWGVFRVRATGGELLFADTHLDSYDTAVRVAQWHELIDRVTALQNGRPVVVVGDFNTSKFSSWAAQMLPAMQRAGFGDVLNQQYANPNAVSPRAQNRVDAWMNSFHGFVRKVSGYSAFQGSRIGNNIDWVFASNALPVTDWKTVVDHDPSTLEISGVIPSDHSMVAATLLIP</sequence>
<feature type="domain" description="Endonuclease/exonuclease/phosphatase" evidence="1">
    <location>
        <begin position="12"/>
        <end position="292"/>
    </location>
</feature>
<dbReference type="PANTHER" id="PTHR12121:SF36">
    <property type="entry name" value="ENDONUCLEASE_EXONUCLEASE_PHOSPHATASE DOMAIN-CONTAINING PROTEIN"/>
    <property type="match status" value="1"/>
</dbReference>
<dbReference type="KEGG" id="nps:KRR39_21575"/>
<evidence type="ECO:0000313" key="2">
    <source>
        <dbReference type="EMBL" id="QWZ07926.1"/>
    </source>
</evidence>
<evidence type="ECO:0000313" key="3">
    <source>
        <dbReference type="Proteomes" id="UP000683575"/>
    </source>
</evidence>
<dbReference type="InterPro" id="IPR050410">
    <property type="entry name" value="CCR4/nocturin_mRNA_transcr"/>
</dbReference>
<dbReference type="InterPro" id="IPR005135">
    <property type="entry name" value="Endo/exonuclease/phosphatase"/>
</dbReference>
<accession>A0A975XZY6</accession>
<evidence type="ECO:0000259" key="1">
    <source>
        <dbReference type="Pfam" id="PF03372"/>
    </source>
</evidence>
<dbReference type="EMBL" id="CP077062">
    <property type="protein sequence ID" value="QWZ07926.1"/>
    <property type="molecule type" value="Genomic_DNA"/>
</dbReference>
<dbReference type="AlphaFoldDB" id="A0A975XZY6"/>
<dbReference type="GO" id="GO:0004519">
    <property type="term" value="F:endonuclease activity"/>
    <property type="evidence" value="ECO:0007669"/>
    <property type="project" value="UniProtKB-KW"/>
</dbReference>
<keyword evidence="2" id="KW-0378">Hydrolase</keyword>
<dbReference type="PANTHER" id="PTHR12121">
    <property type="entry name" value="CARBON CATABOLITE REPRESSOR PROTEIN 4"/>
    <property type="match status" value="1"/>
</dbReference>
<dbReference type="Proteomes" id="UP000683575">
    <property type="component" value="Chromosome"/>
</dbReference>
<keyword evidence="2" id="KW-0540">Nuclease</keyword>
<reference evidence="2" key="1">
    <citation type="submission" date="2021-06" db="EMBL/GenBank/DDBJ databases">
        <title>Complete genome sequence of Nocardioides sp. G188.</title>
        <authorList>
            <person name="Im W.-T."/>
        </authorList>
    </citation>
    <scope>NUCLEOTIDE SEQUENCE</scope>
    <source>
        <strain evidence="2">G188</strain>
    </source>
</reference>
<proteinExistence type="predicted"/>
<keyword evidence="2" id="KW-0255">Endonuclease</keyword>
<organism evidence="2 3">
    <name type="scientific">Nocardioides panacis</name>
    <dbReference type="NCBI Taxonomy" id="2849501"/>
    <lineage>
        <taxon>Bacteria</taxon>
        <taxon>Bacillati</taxon>
        <taxon>Actinomycetota</taxon>
        <taxon>Actinomycetes</taxon>
        <taxon>Propionibacteriales</taxon>
        <taxon>Nocardioidaceae</taxon>
        <taxon>Nocardioides</taxon>
    </lineage>
</organism>
<name>A0A975XZY6_9ACTN</name>
<keyword evidence="3" id="KW-1185">Reference proteome</keyword>
<dbReference type="Pfam" id="PF03372">
    <property type="entry name" value="Exo_endo_phos"/>
    <property type="match status" value="1"/>
</dbReference>
<protein>
    <submittedName>
        <fullName evidence="2">Endonuclease/exonuclease/phosphatase family protein</fullName>
    </submittedName>
</protein>
<dbReference type="GO" id="GO:0000175">
    <property type="term" value="F:3'-5'-RNA exonuclease activity"/>
    <property type="evidence" value="ECO:0007669"/>
    <property type="project" value="TreeGrafter"/>
</dbReference>